<feature type="signal peptide" evidence="10">
    <location>
        <begin position="1"/>
        <end position="24"/>
    </location>
</feature>
<dbReference type="SUPFAM" id="SSF52058">
    <property type="entry name" value="L domain-like"/>
    <property type="match status" value="2"/>
</dbReference>
<comment type="subcellular location">
    <subcellularLocation>
        <location evidence="1">Membrane</location>
        <topology evidence="1">Single-pass membrane protein</topology>
    </subcellularLocation>
</comment>
<keyword evidence="7 9" id="KW-0472">Membrane</keyword>
<keyword evidence="6 9" id="KW-1133">Transmembrane helix</keyword>
<dbReference type="InterPro" id="IPR032675">
    <property type="entry name" value="LRR_dom_sf"/>
</dbReference>
<dbReference type="PRINTS" id="PR00019">
    <property type="entry name" value="LEURICHRPT"/>
</dbReference>
<dbReference type="EMBL" id="KZ270054">
    <property type="protein sequence ID" value="OZC06884.1"/>
    <property type="molecule type" value="Genomic_DNA"/>
</dbReference>
<evidence type="ECO:0000256" key="9">
    <source>
        <dbReference type="SAM" id="Phobius"/>
    </source>
</evidence>
<dbReference type="PANTHER" id="PTHR24365">
    <property type="entry name" value="TOLL-LIKE RECEPTOR"/>
    <property type="match status" value="1"/>
</dbReference>
<dbReference type="OrthoDB" id="676979at2759"/>
<reference evidence="11 12" key="1">
    <citation type="submission" date="2015-12" db="EMBL/GenBank/DDBJ databases">
        <title>Draft genome of the nematode, Onchocerca flexuosa.</title>
        <authorList>
            <person name="Mitreva M."/>
        </authorList>
    </citation>
    <scope>NUCLEOTIDE SEQUENCE [LARGE SCALE GENOMIC DNA]</scope>
    <source>
        <strain evidence="11">Red Deer</strain>
    </source>
</reference>
<dbReference type="AlphaFoldDB" id="A0A238BPE3"/>
<evidence type="ECO:0000256" key="3">
    <source>
        <dbReference type="ARBA" id="ARBA00022692"/>
    </source>
</evidence>
<dbReference type="GO" id="GO:0038023">
    <property type="term" value="F:signaling receptor activity"/>
    <property type="evidence" value="ECO:0007669"/>
    <property type="project" value="TreeGrafter"/>
</dbReference>
<organism evidence="11 12">
    <name type="scientific">Onchocerca flexuosa</name>
    <dbReference type="NCBI Taxonomy" id="387005"/>
    <lineage>
        <taxon>Eukaryota</taxon>
        <taxon>Metazoa</taxon>
        <taxon>Ecdysozoa</taxon>
        <taxon>Nematoda</taxon>
        <taxon>Chromadorea</taxon>
        <taxon>Rhabditida</taxon>
        <taxon>Spirurina</taxon>
        <taxon>Spiruromorpha</taxon>
        <taxon>Filarioidea</taxon>
        <taxon>Onchocercidae</taxon>
        <taxon>Onchocerca</taxon>
    </lineage>
</organism>
<dbReference type="Proteomes" id="UP000242913">
    <property type="component" value="Unassembled WGS sequence"/>
</dbReference>
<evidence type="ECO:0000313" key="11">
    <source>
        <dbReference type="EMBL" id="OZC06884.1"/>
    </source>
</evidence>
<keyword evidence="12" id="KW-1185">Reference proteome</keyword>
<keyword evidence="5" id="KW-0677">Repeat</keyword>
<protein>
    <recommendedName>
        <fullName evidence="13">Leucine Rich repeat-containing domain protein</fullName>
    </recommendedName>
</protein>
<dbReference type="InterPro" id="IPR001611">
    <property type="entry name" value="Leu-rich_rpt"/>
</dbReference>
<dbReference type="PANTHER" id="PTHR24365:SF541">
    <property type="entry name" value="PROTEIN TOLL-RELATED"/>
    <property type="match status" value="1"/>
</dbReference>
<evidence type="ECO:0000256" key="4">
    <source>
        <dbReference type="ARBA" id="ARBA00022729"/>
    </source>
</evidence>
<evidence type="ECO:0000256" key="2">
    <source>
        <dbReference type="ARBA" id="ARBA00022614"/>
    </source>
</evidence>
<keyword evidence="4 10" id="KW-0732">Signal</keyword>
<gene>
    <name evidence="11" type="ORF">X798_06123</name>
</gene>
<keyword evidence="3 9" id="KW-0812">Transmembrane</keyword>
<name>A0A238BPE3_9BILA</name>
<keyword evidence="2" id="KW-0433">Leucine-rich repeat</keyword>
<sequence>MIDTNMSKLFLLLQFILQMSFLACVDICQYCRCDQHSYTVTCTGHNILLRSVIAPNWAKSLYFHHMSMRHLPHFVHAENVKILRINFCGLTHIHSLSLISLPNLEILHLADNLLADLPSECFFELIKLRVVNLARNLIRDLNLISEMLPRSHILEQFTIDGNPIQISSVHTQLPLARQLHFSDINMEKINDSTIIFLPSIRCNTSETLCRSMHISNQQWFILRTLDLSSQEELEIHPSLLQVVSNVTILNLGTTKLPDSFPNWLQISSHVRHLSIPFTVLPNTNHSWEWCGEHLEWLDISHTNLRTLIIPRNCKIRYLKANDNHLDKVLLRATSLEVLFLERNDLSSWILPPSGTTFNHMLTLSLSSNKIRYLPENALAHYPQLQYLDISQNVLANLSNQSFPPIGMQIRSINMSHNKLSRFVHPILPSLQFLDLSNNALESLDPYLLAGLPLLQHFYLSSNVRLFSKCKQVSECWIMSLNQLRNLIDLDISDCNLEWQPDFSSFQAMRKLDLSKNQLLSLDGALLPRNLYYLDVSQNLIHHLHNGTCMKSELREMDISQNPLVCHCTLLEIKQWIPNDTYSTSTSNFYYCFSGSWQYPLRSYLDTVTECLPVNSINFSVWITVICLLLIIIFLIVFIFVTNRRLSQCSKYLSFAYKPLHTTDTSVAVGI</sequence>
<keyword evidence="8" id="KW-0325">Glycoprotein</keyword>
<dbReference type="SMART" id="SM00369">
    <property type="entry name" value="LRR_TYP"/>
    <property type="match status" value="7"/>
</dbReference>
<dbReference type="Pfam" id="PF13855">
    <property type="entry name" value="LRR_8"/>
    <property type="match status" value="3"/>
</dbReference>
<dbReference type="PROSITE" id="PS51450">
    <property type="entry name" value="LRR"/>
    <property type="match status" value="2"/>
</dbReference>
<dbReference type="Gene3D" id="3.80.10.10">
    <property type="entry name" value="Ribonuclease Inhibitor"/>
    <property type="match status" value="4"/>
</dbReference>
<evidence type="ECO:0000256" key="10">
    <source>
        <dbReference type="SAM" id="SignalP"/>
    </source>
</evidence>
<feature type="transmembrane region" description="Helical" evidence="9">
    <location>
        <begin position="618"/>
        <end position="640"/>
    </location>
</feature>
<accession>A0A238BPE3</accession>
<feature type="chain" id="PRO_5012014412" description="Leucine Rich repeat-containing domain protein" evidence="10">
    <location>
        <begin position="25"/>
        <end position="670"/>
    </location>
</feature>
<evidence type="ECO:0000256" key="1">
    <source>
        <dbReference type="ARBA" id="ARBA00004167"/>
    </source>
</evidence>
<evidence type="ECO:0000256" key="6">
    <source>
        <dbReference type="ARBA" id="ARBA00022989"/>
    </source>
</evidence>
<dbReference type="GO" id="GO:0007165">
    <property type="term" value="P:signal transduction"/>
    <property type="evidence" value="ECO:0007669"/>
    <property type="project" value="TreeGrafter"/>
</dbReference>
<evidence type="ECO:0000313" key="12">
    <source>
        <dbReference type="Proteomes" id="UP000242913"/>
    </source>
</evidence>
<evidence type="ECO:0008006" key="13">
    <source>
        <dbReference type="Google" id="ProtNLM"/>
    </source>
</evidence>
<evidence type="ECO:0000256" key="5">
    <source>
        <dbReference type="ARBA" id="ARBA00022737"/>
    </source>
</evidence>
<evidence type="ECO:0000256" key="7">
    <source>
        <dbReference type="ARBA" id="ARBA00023136"/>
    </source>
</evidence>
<dbReference type="InterPro" id="IPR003591">
    <property type="entry name" value="Leu-rich_rpt_typical-subtyp"/>
</dbReference>
<proteinExistence type="predicted"/>
<dbReference type="GO" id="GO:0005886">
    <property type="term" value="C:plasma membrane"/>
    <property type="evidence" value="ECO:0007669"/>
    <property type="project" value="TreeGrafter"/>
</dbReference>
<evidence type="ECO:0000256" key="8">
    <source>
        <dbReference type="ARBA" id="ARBA00023180"/>
    </source>
</evidence>